<sequence>MKKYFFSAGIIVLTVFTWAFTYSSLPDNLATHWGLNGSANDYQTKADAMMMLIGIMIIVYILMVIIPKIDPKNNYKTFIRPYMAIFNTLFAVLFVINLMTILTGLGYDLPISYLGNFIVGVIFMVFGNFIQKVKPNYFLGIRTPWTLSSERVWKDTHRVSSKIFVSAGILMMLAAFLPPVYRVSVIFIAAIGCIILSLLYSYIVYQRQLNK</sequence>
<dbReference type="Proteomes" id="UP000587477">
    <property type="component" value="Chromosome"/>
</dbReference>
<dbReference type="PANTHER" id="PTHR37810:SF5">
    <property type="entry name" value="IMMUNITY PROTEIN SDPI"/>
    <property type="match status" value="1"/>
</dbReference>
<dbReference type="RefSeq" id="WP_025650082.1">
    <property type="nucleotide sequence ID" value="NZ_BDDG01000001.1"/>
</dbReference>
<dbReference type="Pfam" id="PF13630">
    <property type="entry name" value="SdpI"/>
    <property type="match status" value="1"/>
</dbReference>
<dbReference type="InterPro" id="IPR012867">
    <property type="entry name" value="DUF1648"/>
</dbReference>
<dbReference type="PANTHER" id="PTHR37810">
    <property type="entry name" value="IMMUNITY PROTEIN SDPI"/>
    <property type="match status" value="1"/>
</dbReference>
<comment type="function">
    <text evidence="1">Immunity protein that provides protection for the cell against the toxic effects of SDP, its own SdpC-derived killing factor, and that functions as a receptor/signal transduction protein as well. Once SDP accumulates in the extracellular milieu, SdpI binds to SDP, causing sequestration of SdpR at the bacterial membrane.</text>
</comment>
<name>A0A411AC97_BACVE</name>
<dbReference type="InterPro" id="IPR026272">
    <property type="entry name" value="SdpI"/>
</dbReference>
<keyword evidence="1" id="KW-0472">Membrane</keyword>
<evidence type="ECO:0000256" key="1">
    <source>
        <dbReference type="PIRNR" id="PIRNR038959"/>
    </source>
</evidence>
<dbReference type="InterPro" id="IPR025962">
    <property type="entry name" value="SdpI/YhfL"/>
</dbReference>
<reference evidence="3" key="1">
    <citation type="submission" date="2020-10" db="EMBL/GenBank/DDBJ databases">
        <title>Complete genome sequence of Bacillus velezensis NST6.</title>
        <authorList>
            <person name="Choi J."/>
        </authorList>
    </citation>
    <scope>NUCLEOTIDE SEQUENCE [LARGE SCALE GENOMIC DNA]</scope>
    <source>
        <strain evidence="3">NST6</strain>
    </source>
</reference>
<evidence type="ECO:0000313" key="2">
    <source>
        <dbReference type="EMBL" id="QOY26775.1"/>
    </source>
</evidence>
<dbReference type="GO" id="GO:0009636">
    <property type="term" value="P:response to toxic substance"/>
    <property type="evidence" value="ECO:0007669"/>
    <property type="project" value="TreeGrafter"/>
</dbReference>
<organism evidence="2 3">
    <name type="scientific">Bacillus velezensis</name>
    <dbReference type="NCBI Taxonomy" id="492670"/>
    <lineage>
        <taxon>Bacteria</taxon>
        <taxon>Bacillati</taxon>
        <taxon>Bacillota</taxon>
        <taxon>Bacilli</taxon>
        <taxon>Bacillales</taxon>
        <taxon>Bacillaceae</taxon>
        <taxon>Bacillus</taxon>
        <taxon>Bacillus amyloliquefaciens group</taxon>
    </lineage>
</organism>
<dbReference type="EMBL" id="CP063687">
    <property type="protein sequence ID" value="QOY26775.1"/>
    <property type="molecule type" value="Genomic_DNA"/>
</dbReference>
<protein>
    <recommendedName>
        <fullName evidence="1">Immunity protein SdpI</fullName>
    </recommendedName>
</protein>
<evidence type="ECO:0000313" key="3">
    <source>
        <dbReference type="Proteomes" id="UP000587477"/>
    </source>
</evidence>
<dbReference type="PIRSF" id="PIRSF038959">
    <property type="entry name" value="SdpI"/>
    <property type="match status" value="1"/>
</dbReference>
<comment type="subcellular location">
    <subcellularLocation>
        <location evidence="1">Membrane</location>
    </subcellularLocation>
</comment>
<dbReference type="GO" id="GO:0016020">
    <property type="term" value="C:membrane"/>
    <property type="evidence" value="ECO:0007669"/>
    <property type="project" value="UniProtKB-SubCell"/>
</dbReference>
<gene>
    <name evidence="2" type="primary">sdpI</name>
    <name evidence="2" type="ORF">BACVE_001786</name>
</gene>
<dbReference type="Pfam" id="PF07853">
    <property type="entry name" value="DUF1648"/>
    <property type="match status" value="1"/>
</dbReference>
<accession>A0A411AC97</accession>
<dbReference type="AlphaFoldDB" id="A0A411AC97"/>
<proteinExistence type="predicted"/>